<dbReference type="EMBL" id="JAEPRC010000534">
    <property type="protein sequence ID" value="KAG2195328.1"/>
    <property type="molecule type" value="Genomic_DNA"/>
</dbReference>
<proteinExistence type="inferred from homology"/>
<reference evidence="6" key="1">
    <citation type="submission" date="2020-12" db="EMBL/GenBank/DDBJ databases">
        <title>Metabolic potential, ecology and presence of endohyphal bacteria is reflected in genomic diversity of Mucoromycotina.</title>
        <authorList>
            <person name="Muszewska A."/>
            <person name="Okrasinska A."/>
            <person name="Steczkiewicz K."/>
            <person name="Drgas O."/>
            <person name="Orlowska M."/>
            <person name="Perlinska-Lenart U."/>
            <person name="Aleksandrzak-Piekarczyk T."/>
            <person name="Szatraj K."/>
            <person name="Zielenkiewicz U."/>
            <person name="Pilsyk S."/>
            <person name="Malc E."/>
            <person name="Mieczkowski P."/>
            <person name="Kruszewska J.S."/>
            <person name="Biernat P."/>
            <person name="Pawlowska J."/>
        </authorList>
    </citation>
    <scope>NUCLEOTIDE SEQUENCE</scope>
    <source>
        <strain evidence="6">CBS 226.32</strain>
    </source>
</reference>
<dbReference type="Pfam" id="PF04111">
    <property type="entry name" value="APG6"/>
    <property type="match status" value="1"/>
</dbReference>
<dbReference type="OrthoDB" id="20368at2759"/>
<dbReference type="PANTHER" id="PTHR12768">
    <property type="entry name" value="BECLIN 1"/>
    <property type="match status" value="1"/>
</dbReference>
<organism evidence="6 7">
    <name type="scientific">Mucor plumbeus</name>
    <dbReference type="NCBI Taxonomy" id="97098"/>
    <lineage>
        <taxon>Eukaryota</taxon>
        <taxon>Fungi</taxon>
        <taxon>Fungi incertae sedis</taxon>
        <taxon>Mucoromycota</taxon>
        <taxon>Mucoromycotina</taxon>
        <taxon>Mucoromycetes</taxon>
        <taxon>Mucorales</taxon>
        <taxon>Mucorineae</taxon>
        <taxon>Mucoraceae</taxon>
        <taxon>Mucor</taxon>
    </lineage>
</organism>
<comment type="similarity">
    <text evidence="1">Belongs to the beclin family.</text>
</comment>
<feature type="coiled-coil region" evidence="2">
    <location>
        <begin position="218"/>
        <end position="273"/>
    </location>
</feature>
<dbReference type="GO" id="GO:0030674">
    <property type="term" value="F:protein-macromolecule adaptor activity"/>
    <property type="evidence" value="ECO:0007669"/>
    <property type="project" value="TreeGrafter"/>
</dbReference>
<sequence>MAFRCLRCKQTLRVDDSLANLDQASVDMLIGPLASEEQYEIEAQKRRLSQNIKSQPQPLNTRLVGIKPSSLSPSRSGYDNNKKRDSYPAPSESFVVLTHPETNANTPPTIPSTSKTFKLSTNKNSRTFNSDMATLQATNPIITSANTVETPPSGWSERLKVANRLFEIMSSKSSVDHPMCQECVDLFIELLREQMNDVSTERDCYIEFLKKVKDSRVTKEEEEELAKQVEDLKLAEKEAAEELLKLQQEEEALDKELEALNGEMKELDTQEEEFWQKSNEYQISLQHFQNERDSINLKYDHDVKQYERLQKTVVYNDAFCISHDGPFGTINGFRLGRLSSHQVEWSEINAAWGQTLLLLYTVASKLKFQFKMYRLVPMGSFSRIEKIDGDSVVSYELYGSGDFGINKMFFLNRRFDHAMVAVLNCLKQLTDFAEDRDKSLRLPYRINKDKIGDLSIRIQFNQDELWTKALKYMLTNMKWILVFASRANISADSTNSSDSSLLS</sequence>
<dbReference type="InterPro" id="IPR038274">
    <property type="entry name" value="Atg6/Beclin_C_sf"/>
</dbReference>
<dbReference type="GO" id="GO:0006995">
    <property type="term" value="P:cellular response to nitrogen starvation"/>
    <property type="evidence" value="ECO:0007669"/>
    <property type="project" value="TreeGrafter"/>
</dbReference>
<dbReference type="GO" id="GO:0043548">
    <property type="term" value="F:phosphatidylinositol 3-kinase binding"/>
    <property type="evidence" value="ECO:0007669"/>
    <property type="project" value="TreeGrafter"/>
</dbReference>
<dbReference type="GO" id="GO:0034271">
    <property type="term" value="C:phosphatidylinositol 3-kinase complex, class III, type I"/>
    <property type="evidence" value="ECO:0007669"/>
    <property type="project" value="TreeGrafter"/>
</dbReference>
<dbReference type="Proteomes" id="UP000650833">
    <property type="component" value="Unassembled WGS sequence"/>
</dbReference>
<evidence type="ECO:0000256" key="3">
    <source>
        <dbReference type="SAM" id="MobiDB-lite"/>
    </source>
</evidence>
<evidence type="ECO:0000259" key="5">
    <source>
        <dbReference type="Pfam" id="PF17675"/>
    </source>
</evidence>
<accession>A0A8H7QPG9</accession>
<feature type="compositionally biased region" description="Polar residues" evidence="3">
    <location>
        <begin position="49"/>
        <end position="60"/>
    </location>
</feature>
<dbReference type="PANTHER" id="PTHR12768:SF4">
    <property type="entry name" value="BECLIN-1"/>
    <property type="match status" value="1"/>
</dbReference>
<dbReference type="Pfam" id="PF17675">
    <property type="entry name" value="APG6_N"/>
    <property type="match status" value="1"/>
</dbReference>
<evidence type="ECO:0008006" key="8">
    <source>
        <dbReference type="Google" id="ProtNLM"/>
    </source>
</evidence>
<feature type="compositionally biased region" description="Polar residues" evidence="3">
    <location>
        <begin position="69"/>
        <end position="79"/>
    </location>
</feature>
<comment type="caution">
    <text evidence="6">The sequence shown here is derived from an EMBL/GenBank/DDBJ whole genome shotgun (WGS) entry which is preliminary data.</text>
</comment>
<gene>
    <name evidence="6" type="ORF">INT46_003785</name>
</gene>
<feature type="domain" description="Atg6 BARA" evidence="4">
    <location>
        <begin position="309"/>
        <end position="485"/>
    </location>
</feature>
<name>A0A8H7QPG9_9FUNG</name>
<dbReference type="AlphaFoldDB" id="A0A8H7QPG9"/>
<evidence type="ECO:0000313" key="7">
    <source>
        <dbReference type="Proteomes" id="UP000650833"/>
    </source>
</evidence>
<evidence type="ECO:0000256" key="2">
    <source>
        <dbReference type="SAM" id="Coils"/>
    </source>
</evidence>
<dbReference type="InterPro" id="IPR041691">
    <property type="entry name" value="Atg6/beclin_CC"/>
</dbReference>
<dbReference type="Gene3D" id="1.10.418.40">
    <property type="entry name" value="Autophagy protein 6/Beclin 1"/>
    <property type="match status" value="1"/>
</dbReference>
<keyword evidence="2" id="KW-0175">Coiled coil</keyword>
<protein>
    <recommendedName>
        <fullName evidence="8">Autophagy-related protein 6</fullName>
    </recommendedName>
</protein>
<dbReference type="GO" id="GO:0045324">
    <property type="term" value="P:late endosome to vacuole transport"/>
    <property type="evidence" value="ECO:0007669"/>
    <property type="project" value="TreeGrafter"/>
</dbReference>
<feature type="region of interest" description="Disordered" evidence="3">
    <location>
        <begin position="48"/>
        <end position="89"/>
    </location>
</feature>
<dbReference type="InterPro" id="IPR040455">
    <property type="entry name" value="Atg6_BARA"/>
</dbReference>
<dbReference type="GO" id="GO:0000045">
    <property type="term" value="P:autophagosome assembly"/>
    <property type="evidence" value="ECO:0007669"/>
    <property type="project" value="TreeGrafter"/>
</dbReference>
<evidence type="ECO:0000256" key="1">
    <source>
        <dbReference type="ARBA" id="ARBA00005965"/>
    </source>
</evidence>
<dbReference type="GO" id="GO:0000407">
    <property type="term" value="C:phagophore assembly site"/>
    <property type="evidence" value="ECO:0007669"/>
    <property type="project" value="TreeGrafter"/>
</dbReference>
<dbReference type="InterPro" id="IPR007243">
    <property type="entry name" value="Atg6/Beclin"/>
</dbReference>
<dbReference type="GO" id="GO:0034272">
    <property type="term" value="C:phosphatidylinositol 3-kinase complex, class III, type II"/>
    <property type="evidence" value="ECO:0007669"/>
    <property type="project" value="TreeGrafter"/>
</dbReference>
<dbReference type="GO" id="GO:0000423">
    <property type="term" value="P:mitophagy"/>
    <property type="evidence" value="ECO:0007669"/>
    <property type="project" value="TreeGrafter"/>
</dbReference>
<dbReference type="Gene3D" id="6.10.250.3110">
    <property type="match status" value="1"/>
</dbReference>
<feature type="domain" description="Atg6/beclin coiled-coil" evidence="5">
    <location>
        <begin position="178"/>
        <end position="305"/>
    </location>
</feature>
<evidence type="ECO:0000259" key="4">
    <source>
        <dbReference type="Pfam" id="PF04111"/>
    </source>
</evidence>
<evidence type="ECO:0000313" key="6">
    <source>
        <dbReference type="EMBL" id="KAG2195328.1"/>
    </source>
</evidence>
<keyword evidence="7" id="KW-1185">Reference proteome</keyword>